<dbReference type="Pfam" id="PF13518">
    <property type="entry name" value="HTH_28"/>
    <property type="match status" value="1"/>
</dbReference>
<evidence type="ECO:0000313" key="4">
    <source>
        <dbReference type="Proteomes" id="UP000708338"/>
    </source>
</evidence>
<evidence type="ECO:0000259" key="2">
    <source>
        <dbReference type="Pfam" id="PF13518"/>
    </source>
</evidence>
<dbReference type="RefSeq" id="WP_215630271.1">
    <property type="nucleotide sequence ID" value="NZ_WQPS01000063.1"/>
</dbReference>
<dbReference type="EMBL" id="WQPS01000063">
    <property type="protein sequence ID" value="MBT9812437.1"/>
    <property type="molecule type" value="Genomic_DNA"/>
</dbReference>
<dbReference type="Proteomes" id="UP000708338">
    <property type="component" value="Unassembled WGS sequence"/>
</dbReference>
<comment type="caution">
    <text evidence="3">The sequence shown here is derived from an EMBL/GenBank/DDBJ whole genome shotgun (WGS) entry which is preliminary data.</text>
</comment>
<dbReference type="InterPro" id="IPR010921">
    <property type="entry name" value="Trp_repressor/repl_initiator"/>
</dbReference>
<dbReference type="Gene3D" id="1.10.10.10">
    <property type="entry name" value="Winged helix-like DNA-binding domain superfamily/Winged helix DNA-binding domain"/>
    <property type="match status" value="1"/>
</dbReference>
<feature type="coiled-coil region" evidence="1">
    <location>
        <begin position="71"/>
        <end position="98"/>
    </location>
</feature>
<dbReference type="SUPFAM" id="SSF48295">
    <property type="entry name" value="TrpR-like"/>
    <property type="match status" value="1"/>
</dbReference>
<evidence type="ECO:0000256" key="1">
    <source>
        <dbReference type="SAM" id="Coils"/>
    </source>
</evidence>
<feature type="domain" description="Insertion element IS150 protein InsJ-like helix-turn-helix" evidence="2">
    <location>
        <begin position="11"/>
        <end position="63"/>
    </location>
</feature>
<dbReference type="InterPro" id="IPR055247">
    <property type="entry name" value="InsJ-like_HTH"/>
</dbReference>
<accession>A0AA41FJ43</accession>
<name>A0AA41FJ43_9FIRM</name>
<dbReference type="GO" id="GO:0043565">
    <property type="term" value="F:sequence-specific DNA binding"/>
    <property type="evidence" value="ECO:0007669"/>
    <property type="project" value="InterPro"/>
</dbReference>
<gene>
    <name evidence="3" type="ORF">GPL26_22820</name>
</gene>
<dbReference type="InterPro" id="IPR036388">
    <property type="entry name" value="WH-like_DNA-bd_sf"/>
</dbReference>
<proteinExistence type="predicted"/>
<protein>
    <submittedName>
        <fullName evidence="3">Helix-turn-helix domain-containing protein</fullName>
    </submittedName>
</protein>
<reference evidence="3" key="1">
    <citation type="journal article" date="2021" name="Gut Microbes">
        <title>A synthetic consortium of 100 gut commensals modulates the composition and function in a colon model of the microbiome of elderly subjects.</title>
        <authorList>
            <person name="Perez M."/>
            <person name="Ntemiri A."/>
            <person name="Tan H."/>
            <person name="Harris H.M.B."/>
            <person name="Roager H.M."/>
            <person name="Ribiere C."/>
            <person name="O'Toole P.W."/>
        </authorList>
    </citation>
    <scope>NUCLEOTIDE SEQUENCE</scope>
    <source>
        <strain evidence="3">MCC335</strain>
    </source>
</reference>
<sequence>MTKGRNTTYEERLEIVSYCMEQGNDYTAAIEKYGVSYQQIYSWVRKYNEKGAEGLADKRGKRKPESEMTELEKLRAENKLLAARNKRLETENAVLKNSRKSKGGGAKRCPAGISLHLRSGNAQKRMCCYRNLRYFKSEPIQLL</sequence>
<dbReference type="AlphaFoldDB" id="A0AA41FJ43"/>
<organism evidence="3 4">
    <name type="scientific">Enterocloster citroniae</name>
    <dbReference type="NCBI Taxonomy" id="358743"/>
    <lineage>
        <taxon>Bacteria</taxon>
        <taxon>Bacillati</taxon>
        <taxon>Bacillota</taxon>
        <taxon>Clostridia</taxon>
        <taxon>Lachnospirales</taxon>
        <taxon>Lachnospiraceae</taxon>
        <taxon>Enterocloster</taxon>
    </lineage>
</organism>
<keyword evidence="1" id="KW-0175">Coiled coil</keyword>
<evidence type="ECO:0000313" key="3">
    <source>
        <dbReference type="EMBL" id="MBT9812437.1"/>
    </source>
</evidence>